<evidence type="ECO:0000313" key="4">
    <source>
        <dbReference type="EMBL" id="PHV68514.1"/>
    </source>
</evidence>
<dbReference type="InterPro" id="IPR000073">
    <property type="entry name" value="AB_hydrolase_1"/>
</dbReference>
<protein>
    <recommendedName>
        <fullName evidence="3">AB hydrolase-1 domain-containing protein</fullName>
    </recommendedName>
</protein>
<dbReference type="AlphaFoldDB" id="A0A2G3PRT6"/>
<sequence>MRPHLVDRCLVVRRQRGLAQLSSQWSRVVVLVGADGPIVDLPGVAVEQTIDVDAGLVAPPRVNGDEREPDGNRLAGSRPTLVVDPVRRGRGLGQIGQSVTALGPPTKGCRRGEIGDCRGRRFGFAGRFDRGWPVSLGRRAEPGRPVDRLDPFGPHQHQCTRGKDQHEADDRRDVHHAHPLSAPARHGAGNWRCGARGRRAGKRLTTVALVDTLTRPSGAESITLAVRTSGPVTDRPVVLVHGMGGDHQTWRPLARRLRALGRTVITYDQRGHGRSSRSGDYLLDDFRDDLTFVLDDLGVGEVDVVGHSLGAHTVARMAMAAPDRIRRLVLEEIPPMPRGQADLDENIAPSAGGWPERLRGAWSFARYPSPVIRFDHRMPQLVATQFQVIDTDWWDSLNVITSPVLVISGGDQSFLPPRHLRSVSEALPDGHFTAIEAGHSVHRDRPTEYNRQVLDFLGE</sequence>
<keyword evidence="1" id="KW-0378">Hydrolase</keyword>
<organism evidence="4 5">
    <name type="scientific">Williamsia marianensis</name>
    <dbReference type="NCBI Taxonomy" id="85044"/>
    <lineage>
        <taxon>Bacteria</taxon>
        <taxon>Bacillati</taxon>
        <taxon>Actinomycetota</taxon>
        <taxon>Actinomycetes</taxon>
        <taxon>Mycobacteriales</taxon>
        <taxon>Nocardiaceae</taxon>
        <taxon>Williamsia</taxon>
    </lineage>
</organism>
<dbReference type="GO" id="GO:0016787">
    <property type="term" value="F:hydrolase activity"/>
    <property type="evidence" value="ECO:0007669"/>
    <property type="project" value="UniProtKB-KW"/>
</dbReference>
<feature type="compositionally biased region" description="Basic and acidic residues" evidence="2">
    <location>
        <begin position="139"/>
        <end position="150"/>
    </location>
</feature>
<dbReference type="InterPro" id="IPR029058">
    <property type="entry name" value="AB_hydrolase_fold"/>
</dbReference>
<proteinExistence type="predicted"/>
<dbReference type="PANTHER" id="PTHR43798:SF31">
    <property type="entry name" value="AB HYDROLASE SUPERFAMILY PROTEIN YCLE"/>
    <property type="match status" value="1"/>
</dbReference>
<gene>
    <name evidence="4" type="ORF">CSW57_04725</name>
</gene>
<evidence type="ECO:0000256" key="1">
    <source>
        <dbReference type="ARBA" id="ARBA00022801"/>
    </source>
</evidence>
<feature type="domain" description="AB hydrolase-1" evidence="3">
    <location>
        <begin position="236"/>
        <end position="356"/>
    </location>
</feature>
<comment type="caution">
    <text evidence="4">The sequence shown here is derived from an EMBL/GenBank/DDBJ whole genome shotgun (WGS) entry which is preliminary data.</text>
</comment>
<dbReference type="InterPro" id="IPR050266">
    <property type="entry name" value="AB_hydrolase_sf"/>
</dbReference>
<evidence type="ECO:0000313" key="5">
    <source>
        <dbReference type="Proteomes" id="UP000225108"/>
    </source>
</evidence>
<dbReference type="Proteomes" id="UP000225108">
    <property type="component" value="Unassembled WGS sequence"/>
</dbReference>
<evidence type="ECO:0000256" key="2">
    <source>
        <dbReference type="SAM" id="MobiDB-lite"/>
    </source>
</evidence>
<dbReference type="PANTHER" id="PTHR43798">
    <property type="entry name" value="MONOACYLGLYCEROL LIPASE"/>
    <property type="match status" value="1"/>
</dbReference>
<name>A0A2G3PRT6_WILMA</name>
<dbReference type="SUPFAM" id="SSF53474">
    <property type="entry name" value="alpha/beta-Hydrolases"/>
    <property type="match status" value="1"/>
</dbReference>
<feature type="compositionally biased region" description="Basic and acidic residues" evidence="2">
    <location>
        <begin position="161"/>
        <end position="173"/>
    </location>
</feature>
<dbReference type="Pfam" id="PF00561">
    <property type="entry name" value="Abhydrolase_1"/>
    <property type="match status" value="1"/>
</dbReference>
<dbReference type="GO" id="GO:0016020">
    <property type="term" value="C:membrane"/>
    <property type="evidence" value="ECO:0007669"/>
    <property type="project" value="TreeGrafter"/>
</dbReference>
<dbReference type="PRINTS" id="PR00111">
    <property type="entry name" value="ABHYDROLASE"/>
</dbReference>
<feature type="region of interest" description="Disordered" evidence="2">
    <location>
        <begin position="139"/>
        <end position="192"/>
    </location>
</feature>
<reference evidence="4 5" key="1">
    <citation type="submission" date="2017-10" db="EMBL/GenBank/DDBJ databases">
        <title>The draft genome sequence of Williamsia sp. BULT 1.1 isolated from the semi-arid grassland soils from South Africa.</title>
        <authorList>
            <person name="Kabwe M.H."/>
            <person name="Govender N."/>
            <person name="Mutseka Lunga P."/>
            <person name="Vikram S."/>
            <person name="Makhalanyane T.P."/>
        </authorList>
    </citation>
    <scope>NUCLEOTIDE SEQUENCE [LARGE SCALE GENOMIC DNA]</scope>
    <source>
        <strain evidence="4 5">BULT 1.1</strain>
    </source>
</reference>
<evidence type="ECO:0000259" key="3">
    <source>
        <dbReference type="Pfam" id="PF00561"/>
    </source>
</evidence>
<accession>A0A2G3PRT6</accession>
<dbReference type="Gene3D" id="3.40.50.1820">
    <property type="entry name" value="alpha/beta hydrolase"/>
    <property type="match status" value="1"/>
</dbReference>
<dbReference type="EMBL" id="PEBD01000004">
    <property type="protein sequence ID" value="PHV68514.1"/>
    <property type="molecule type" value="Genomic_DNA"/>
</dbReference>